<comment type="caution">
    <text evidence="3">The sequence shown here is derived from an EMBL/GenBank/DDBJ whole genome shotgun (WGS) entry which is preliminary data.</text>
</comment>
<evidence type="ECO:0000259" key="2">
    <source>
        <dbReference type="Pfam" id="PF13472"/>
    </source>
</evidence>
<dbReference type="Pfam" id="PF13472">
    <property type="entry name" value="Lipase_GDSL_2"/>
    <property type="match status" value="1"/>
</dbReference>
<dbReference type="InterPro" id="IPR051532">
    <property type="entry name" value="Ester_Hydrolysis_Enzymes"/>
</dbReference>
<dbReference type="InterPro" id="IPR013830">
    <property type="entry name" value="SGNH_hydro"/>
</dbReference>
<dbReference type="Gene3D" id="3.40.50.1110">
    <property type="entry name" value="SGNH hydrolase"/>
    <property type="match status" value="1"/>
</dbReference>
<accession>A0A9P0EFP6</accession>
<evidence type="ECO:0000313" key="4">
    <source>
        <dbReference type="Proteomes" id="UP000775872"/>
    </source>
</evidence>
<proteinExistence type="predicted"/>
<dbReference type="PANTHER" id="PTHR30383">
    <property type="entry name" value="THIOESTERASE 1/PROTEASE 1/LYSOPHOSPHOLIPASE L1"/>
    <property type="match status" value="1"/>
</dbReference>
<sequence>MTPNSYQGQYSFRRIRQNGWSSLVAALLVSAISWAPVSHAARSLRHSHPHSRATIANGVELRVLPIGDSITYGVGNNGCSDSTCNGYRKALYTKLTEHGNTVDFVGSNWSGDFADTDHEGHRGEVISTIQSMASTGISAAPNIILLHAGTNDINRALDVGSAPSRLKTLISAFYEVNPDALVLVCKIVPSRNASATNNLQAFNDAIPDVVDSFSGKNIAMVDMFSDFSTSTDLHDALHPNANGYGKMTDRFYDAILAADSNDMISEPGEAQDPSESCRTEPSWYKIGQVATGPSITYSDGDYVPGFVERGVIAEGACTRAMLHLMDFNGDGLPDYACVDPDTGAVNVHINNPDENGKSQNNWSDLGEVATGKKGRDGTGVMFADLNGDGRDDYVYVDPDNGDVYGWINQWKQNDEWLWQSLGKIAGGVGATNKTLQMVDIDGDGRDDFCLVNLASGEVQGWLNTGTDVVPDYHKLGVIATGATATSGDKVWLGDFTGEGRADYMIVGSGGKTTAFINRLQESSMIPKWSAVVDLAKGPSGAKQAEVRFADMTGDGKVDYLLIDEKTGEIRLWENLGSKGKYQEGEGTFLCDLDGDGTSDYFWLDHEGKGYGFLNTGKGKNEWKSLGNTAKTGGFKREQIRMGVLTHSKRADFIVVDDEKGRAEWWQNLGPDWDYNWSYQGECATGPKNTVETKFGWTFNAKNIRFADLNGDGYDDFLYVNERGAVAMWPNLKENPIAWGEARIVADGVDVAPQDIRFADTNGDGKLDYITVGRTTGRARTWHNLGMNDDDGSIRWNTPLDFAAGPGPVGRSIQITEASLTLAPCLDYIQLF</sequence>
<dbReference type="CDD" id="cd01833">
    <property type="entry name" value="XynB_like"/>
    <property type="match status" value="1"/>
</dbReference>
<dbReference type="SUPFAM" id="SSF69318">
    <property type="entry name" value="Integrin alpha N-terminal domain"/>
    <property type="match status" value="2"/>
</dbReference>
<dbReference type="Gene3D" id="2.130.10.130">
    <property type="entry name" value="Integrin alpha, N-terminal"/>
    <property type="match status" value="1"/>
</dbReference>
<dbReference type="Pfam" id="PF13517">
    <property type="entry name" value="FG-GAP_3"/>
    <property type="match status" value="2"/>
</dbReference>
<evidence type="ECO:0000313" key="3">
    <source>
        <dbReference type="EMBL" id="CAH0050781.1"/>
    </source>
</evidence>
<dbReference type="GO" id="GO:0004622">
    <property type="term" value="F:phosphatidylcholine lysophospholipase activity"/>
    <property type="evidence" value="ECO:0007669"/>
    <property type="project" value="TreeGrafter"/>
</dbReference>
<keyword evidence="1" id="KW-0732">Signal</keyword>
<dbReference type="Proteomes" id="UP000775872">
    <property type="component" value="Unassembled WGS sequence"/>
</dbReference>
<dbReference type="OrthoDB" id="1046782at2759"/>
<gene>
    <name evidence="3" type="ORF">CSOL1703_00014024</name>
</gene>
<evidence type="ECO:0000256" key="1">
    <source>
        <dbReference type="ARBA" id="ARBA00022729"/>
    </source>
</evidence>
<dbReference type="AlphaFoldDB" id="A0A9P0EFP6"/>
<dbReference type="SUPFAM" id="SSF52266">
    <property type="entry name" value="SGNH hydrolase"/>
    <property type="match status" value="1"/>
</dbReference>
<reference evidence="3" key="1">
    <citation type="submission" date="2021-10" db="EMBL/GenBank/DDBJ databases">
        <authorList>
            <person name="Piombo E."/>
        </authorList>
    </citation>
    <scope>NUCLEOTIDE SEQUENCE</scope>
</reference>
<dbReference type="InterPro" id="IPR036514">
    <property type="entry name" value="SGNH_hydro_sf"/>
</dbReference>
<keyword evidence="4" id="KW-1185">Reference proteome</keyword>
<dbReference type="InterPro" id="IPR013517">
    <property type="entry name" value="FG-GAP"/>
</dbReference>
<dbReference type="InterPro" id="IPR028994">
    <property type="entry name" value="Integrin_alpha_N"/>
</dbReference>
<protein>
    <recommendedName>
        <fullName evidence="2">SGNH hydrolase-type esterase domain-containing protein</fullName>
    </recommendedName>
</protein>
<name>A0A9P0EFP6_9HYPO</name>
<feature type="domain" description="SGNH hydrolase-type esterase" evidence="2">
    <location>
        <begin position="66"/>
        <end position="244"/>
    </location>
</feature>
<dbReference type="EMBL" id="CABFOC020000038">
    <property type="protein sequence ID" value="CAH0050781.1"/>
    <property type="molecule type" value="Genomic_DNA"/>
</dbReference>
<dbReference type="PANTHER" id="PTHR30383:SF5">
    <property type="entry name" value="SGNH HYDROLASE-TYPE ESTERASE DOMAIN-CONTAINING PROTEIN"/>
    <property type="match status" value="1"/>
</dbReference>
<organism evidence="3 4">
    <name type="scientific">Clonostachys solani</name>
    <dbReference type="NCBI Taxonomy" id="160281"/>
    <lineage>
        <taxon>Eukaryota</taxon>
        <taxon>Fungi</taxon>
        <taxon>Dikarya</taxon>
        <taxon>Ascomycota</taxon>
        <taxon>Pezizomycotina</taxon>
        <taxon>Sordariomycetes</taxon>
        <taxon>Hypocreomycetidae</taxon>
        <taxon>Hypocreales</taxon>
        <taxon>Bionectriaceae</taxon>
        <taxon>Clonostachys</taxon>
    </lineage>
</organism>